<dbReference type="InterPro" id="IPR021317">
    <property type="entry name" value="DUF2917"/>
</dbReference>
<dbReference type="EMBL" id="JABFNT010000009">
    <property type="protein sequence ID" value="NOJ77527.1"/>
    <property type="molecule type" value="Genomic_DNA"/>
</dbReference>
<dbReference type="InterPro" id="IPR011051">
    <property type="entry name" value="RmlC_Cupin_sf"/>
</dbReference>
<name>A0A7Y4IDZ0_MYXXA</name>
<dbReference type="Proteomes" id="UP000533080">
    <property type="component" value="Unassembled WGS sequence"/>
</dbReference>
<evidence type="ECO:0000313" key="1">
    <source>
        <dbReference type="EMBL" id="NOJ77527.1"/>
    </source>
</evidence>
<gene>
    <name evidence="1" type="ORF">HNV28_04090</name>
</gene>
<protein>
    <submittedName>
        <fullName evidence="1">DUF2917 domain-containing protein</fullName>
    </submittedName>
</protein>
<accession>A0A7Y4IDZ0</accession>
<comment type="caution">
    <text evidence="1">The sequence shown here is derived from an EMBL/GenBank/DDBJ whole genome shotgun (WGS) entry which is preliminary data.</text>
</comment>
<reference evidence="1 2" key="1">
    <citation type="submission" date="2020-05" db="EMBL/GenBank/DDBJ databases">
        <authorList>
            <person name="Whitworth D."/>
        </authorList>
    </citation>
    <scope>NUCLEOTIDE SEQUENCE [LARGE SCALE GENOMIC DNA]</scope>
    <source>
        <strain evidence="1 2">AM005</strain>
    </source>
</reference>
<dbReference type="Pfam" id="PF11142">
    <property type="entry name" value="DUF2917"/>
    <property type="match status" value="1"/>
</dbReference>
<organism evidence="1 2">
    <name type="scientific">Myxococcus xanthus</name>
    <dbReference type="NCBI Taxonomy" id="34"/>
    <lineage>
        <taxon>Bacteria</taxon>
        <taxon>Pseudomonadati</taxon>
        <taxon>Myxococcota</taxon>
        <taxon>Myxococcia</taxon>
        <taxon>Myxococcales</taxon>
        <taxon>Cystobacterineae</taxon>
        <taxon>Myxococcaceae</taxon>
        <taxon>Myxococcus</taxon>
    </lineage>
</organism>
<proteinExistence type="predicted"/>
<evidence type="ECO:0000313" key="2">
    <source>
        <dbReference type="Proteomes" id="UP000533080"/>
    </source>
</evidence>
<dbReference type="SUPFAM" id="SSF51182">
    <property type="entry name" value="RmlC-like cupins"/>
    <property type="match status" value="1"/>
</dbReference>
<dbReference type="AlphaFoldDB" id="A0A7Y4IDZ0"/>
<sequence>MMWDWMRTVVSGLRLEAAPTRNVGPVHLAQGALWSERTRSGHPLTLTCREGMLWLTCEGDARDYVLHPGDTLRMERSGHVVVQALTPSRFCLMQRAPVQTPCTPPVRKHEGLVR</sequence>